<keyword evidence="1" id="KW-0812">Transmembrane</keyword>
<dbReference type="EMBL" id="QGMI01001072">
    <property type="protein sequence ID" value="TVY34884.1"/>
    <property type="molecule type" value="Genomic_DNA"/>
</dbReference>
<feature type="transmembrane region" description="Helical" evidence="1">
    <location>
        <begin position="137"/>
        <end position="157"/>
    </location>
</feature>
<evidence type="ECO:0000256" key="1">
    <source>
        <dbReference type="SAM" id="Phobius"/>
    </source>
</evidence>
<dbReference type="OrthoDB" id="2830640at2759"/>
<dbReference type="AlphaFoldDB" id="A0A8H8RGC7"/>
<evidence type="ECO:0000313" key="2">
    <source>
        <dbReference type="EMBL" id="TVY34884.1"/>
    </source>
</evidence>
<organism evidence="2 3">
    <name type="scientific">Lachnellula occidentalis</name>
    <dbReference type="NCBI Taxonomy" id="215460"/>
    <lineage>
        <taxon>Eukaryota</taxon>
        <taxon>Fungi</taxon>
        <taxon>Dikarya</taxon>
        <taxon>Ascomycota</taxon>
        <taxon>Pezizomycotina</taxon>
        <taxon>Leotiomycetes</taxon>
        <taxon>Helotiales</taxon>
        <taxon>Lachnaceae</taxon>
        <taxon>Lachnellula</taxon>
    </lineage>
</organism>
<protein>
    <submittedName>
        <fullName evidence="2">Uncharacterized protein</fullName>
    </submittedName>
</protein>
<reference evidence="2 3" key="1">
    <citation type="submission" date="2018-05" db="EMBL/GenBank/DDBJ databases">
        <title>Genome sequencing and assembly of the regulated plant pathogen Lachnellula willkommii and related sister species for the development of diagnostic species identification markers.</title>
        <authorList>
            <person name="Giroux E."/>
            <person name="Bilodeau G."/>
        </authorList>
    </citation>
    <scope>NUCLEOTIDE SEQUENCE [LARGE SCALE GENOMIC DNA]</scope>
    <source>
        <strain evidence="2 3">CBS 160.35</strain>
    </source>
</reference>
<dbReference type="Proteomes" id="UP000443090">
    <property type="component" value="Unassembled WGS sequence"/>
</dbReference>
<keyword evidence="3" id="KW-1185">Reference proteome</keyword>
<keyword evidence="1" id="KW-0472">Membrane</keyword>
<gene>
    <name evidence="2" type="ORF">LOCC1_G008053</name>
</gene>
<evidence type="ECO:0000313" key="3">
    <source>
        <dbReference type="Proteomes" id="UP000443090"/>
    </source>
</evidence>
<keyword evidence="1" id="KW-1133">Transmembrane helix</keyword>
<comment type="caution">
    <text evidence="2">The sequence shown here is derived from an EMBL/GenBank/DDBJ whole genome shotgun (WGS) entry which is preliminary data.</text>
</comment>
<sequence>MHEIARHVIHSSETIAMALETLTDIVLEHTLFTTQTDLQPVPSRLAFRHTNMAFRSHVSVLKCLNLRSKALEERLKNEINLHDSRIAVRIGEATQVDSAAMKTISILGLALFSTSFFNFSPATSTTPQRWDVSERFWVYWVVAVPLTLGTVASWVAWQRVYARDAGGRG</sequence>
<name>A0A8H8RGC7_9HELO</name>
<proteinExistence type="predicted"/>
<accession>A0A8H8RGC7</accession>
<feature type="transmembrane region" description="Helical" evidence="1">
    <location>
        <begin position="99"/>
        <end position="117"/>
    </location>
</feature>